<dbReference type="InterPro" id="IPR004499">
    <property type="entry name" value="Pro-tRNA-ligase_IIa_arc-type"/>
</dbReference>
<reference evidence="1 2" key="1">
    <citation type="journal article" date="2022" name="Nat. Plants">
        <title>Genomes of leafy and leafless Platanthera orchids illuminate the evolution of mycoheterotrophy.</title>
        <authorList>
            <person name="Li M.H."/>
            <person name="Liu K.W."/>
            <person name="Li Z."/>
            <person name="Lu H.C."/>
            <person name="Ye Q.L."/>
            <person name="Zhang D."/>
            <person name="Wang J.Y."/>
            <person name="Li Y.F."/>
            <person name="Zhong Z.M."/>
            <person name="Liu X."/>
            <person name="Yu X."/>
            <person name="Liu D.K."/>
            <person name="Tu X.D."/>
            <person name="Liu B."/>
            <person name="Hao Y."/>
            <person name="Liao X.Y."/>
            <person name="Jiang Y.T."/>
            <person name="Sun W.H."/>
            <person name="Chen J."/>
            <person name="Chen Y.Q."/>
            <person name="Ai Y."/>
            <person name="Zhai J.W."/>
            <person name="Wu S.S."/>
            <person name="Zhou Z."/>
            <person name="Hsiao Y.Y."/>
            <person name="Wu W.L."/>
            <person name="Chen Y.Y."/>
            <person name="Lin Y.F."/>
            <person name="Hsu J.L."/>
            <person name="Li C.Y."/>
            <person name="Wang Z.W."/>
            <person name="Zhao X."/>
            <person name="Zhong W.Y."/>
            <person name="Ma X.K."/>
            <person name="Ma L."/>
            <person name="Huang J."/>
            <person name="Chen G.Z."/>
            <person name="Huang M.Z."/>
            <person name="Huang L."/>
            <person name="Peng D.H."/>
            <person name="Luo Y.B."/>
            <person name="Zou S.Q."/>
            <person name="Chen S.P."/>
            <person name="Lan S."/>
            <person name="Tsai W.C."/>
            <person name="Van de Peer Y."/>
            <person name="Liu Z.J."/>
        </authorList>
    </citation>
    <scope>NUCLEOTIDE SEQUENCE [LARGE SCALE GENOMIC DNA]</scope>
    <source>
        <strain evidence="1">Lor288</strain>
    </source>
</reference>
<dbReference type="Proteomes" id="UP001412067">
    <property type="component" value="Unassembled WGS sequence"/>
</dbReference>
<dbReference type="EMBL" id="JBBWWR010000010">
    <property type="protein sequence ID" value="KAK8960808.1"/>
    <property type="molecule type" value="Genomic_DNA"/>
</dbReference>
<protein>
    <submittedName>
        <fullName evidence="1">Uncharacterized protein</fullName>
    </submittedName>
</protein>
<evidence type="ECO:0000313" key="2">
    <source>
        <dbReference type="Proteomes" id="UP001412067"/>
    </source>
</evidence>
<sequence length="114" mass="13457">MKTFFDDEIHKMNVNTLFIPTFVSLDFLQTLNDDIKFLYPKVVLKSNLIENSHISRSFILTPHAVKIWGIMKTFFDDEIQKMNVNTSFILTFASLDFLQTLNDDIKFFVSKYVY</sequence>
<organism evidence="1 2">
    <name type="scientific">Platanthera guangdongensis</name>
    <dbReference type="NCBI Taxonomy" id="2320717"/>
    <lineage>
        <taxon>Eukaryota</taxon>
        <taxon>Viridiplantae</taxon>
        <taxon>Streptophyta</taxon>
        <taxon>Embryophyta</taxon>
        <taxon>Tracheophyta</taxon>
        <taxon>Spermatophyta</taxon>
        <taxon>Magnoliopsida</taxon>
        <taxon>Liliopsida</taxon>
        <taxon>Asparagales</taxon>
        <taxon>Orchidaceae</taxon>
        <taxon>Orchidoideae</taxon>
        <taxon>Orchideae</taxon>
        <taxon>Orchidinae</taxon>
        <taxon>Platanthera</taxon>
    </lineage>
</organism>
<proteinExistence type="predicted"/>
<dbReference type="Gene3D" id="3.30.930.10">
    <property type="entry name" value="Bira Bifunctional Protein, Domain 2"/>
    <property type="match status" value="1"/>
</dbReference>
<accession>A0ABR2M9T6</accession>
<gene>
    <name evidence="1" type="ORF">KSP40_PGU019449</name>
</gene>
<comment type="caution">
    <text evidence="1">The sequence shown here is derived from an EMBL/GenBank/DDBJ whole genome shotgun (WGS) entry which is preliminary data.</text>
</comment>
<keyword evidence="2" id="KW-1185">Reference proteome</keyword>
<dbReference type="PANTHER" id="PTHR43382">
    <property type="entry name" value="PROLYL-TRNA SYNTHETASE"/>
    <property type="match status" value="1"/>
</dbReference>
<evidence type="ECO:0000313" key="1">
    <source>
        <dbReference type="EMBL" id="KAK8960808.1"/>
    </source>
</evidence>
<dbReference type="InterPro" id="IPR045864">
    <property type="entry name" value="aa-tRNA-synth_II/BPL/LPL"/>
</dbReference>
<name>A0ABR2M9T6_9ASPA</name>
<dbReference type="PANTHER" id="PTHR43382:SF2">
    <property type="entry name" value="BIFUNCTIONAL GLUTAMATE_PROLINE--TRNA LIGASE"/>
    <property type="match status" value="1"/>
</dbReference>